<dbReference type="EMBL" id="FUXE01000010">
    <property type="protein sequence ID" value="SJZ78396.1"/>
    <property type="molecule type" value="Genomic_DNA"/>
</dbReference>
<feature type="transmembrane region" description="Helical" evidence="7">
    <location>
        <begin position="116"/>
        <end position="136"/>
    </location>
</feature>
<evidence type="ECO:0000256" key="6">
    <source>
        <dbReference type="ARBA" id="ARBA00023136"/>
    </source>
</evidence>
<feature type="transmembrane region" description="Helical" evidence="7">
    <location>
        <begin position="175"/>
        <end position="192"/>
    </location>
</feature>
<comment type="subcellular location">
    <subcellularLocation>
        <location evidence="1">Cell membrane</location>
        <topology evidence="1">Multi-pass membrane protein</topology>
    </subcellularLocation>
</comment>
<feature type="domain" description="Glycine transporter" evidence="8">
    <location>
        <begin position="33"/>
        <end position="106"/>
    </location>
</feature>
<keyword evidence="6 7" id="KW-0472">Membrane</keyword>
<keyword evidence="10" id="KW-1185">Reference proteome</keyword>
<organism evidence="9 10">
    <name type="scientific">Porphyromonas circumdentaria</name>
    <dbReference type="NCBI Taxonomy" id="29524"/>
    <lineage>
        <taxon>Bacteria</taxon>
        <taxon>Pseudomonadati</taxon>
        <taxon>Bacteroidota</taxon>
        <taxon>Bacteroidia</taxon>
        <taxon>Bacteroidales</taxon>
        <taxon>Porphyromonadaceae</taxon>
        <taxon>Porphyromonas</taxon>
    </lineage>
</organism>
<protein>
    <submittedName>
        <fullName evidence="9">Uncharacterized membrane protein YeiH</fullName>
    </submittedName>
</protein>
<feature type="domain" description="Glycine transporter" evidence="8">
    <location>
        <begin position="118"/>
        <end position="190"/>
    </location>
</feature>
<feature type="transmembrane region" description="Helical" evidence="7">
    <location>
        <begin position="57"/>
        <end position="78"/>
    </location>
</feature>
<keyword evidence="4 7" id="KW-0812">Transmembrane</keyword>
<evidence type="ECO:0000256" key="7">
    <source>
        <dbReference type="SAM" id="Phobius"/>
    </source>
</evidence>
<dbReference type="PANTHER" id="PTHR30506">
    <property type="entry name" value="INNER MEMBRANE PROTEIN"/>
    <property type="match status" value="1"/>
</dbReference>
<keyword evidence="5 7" id="KW-1133">Transmembrane helix</keyword>
<dbReference type="STRING" id="29524.SAMN02745171_01124"/>
<evidence type="ECO:0000256" key="5">
    <source>
        <dbReference type="ARBA" id="ARBA00022989"/>
    </source>
</evidence>
<keyword evidence="3" id="KW-1003">Cell membrane</keyword>
<feature type="transmembrane region" description="Helical" evidence="7">
    <location>
        <begin position="198"/>
        <end position="215"/>
    </location>
</feature>
<feature type="transmembrane region" description="Helical" evidence="7">
    <location>
        <begin position="142"/>
        <end position="163"/>
    </location>
</feature>
<evidence type="ECO:0000256" key="4">
    <source>
        <dbReference type="ARBA" id="ARBA00022692"/>
    </source>
</evidence>
<gene>
    <name evidence="9" type="ORF">SAMN02745171_01124</name>
</gene>
<reference evidence="10" key="1">
    <citation type="submission" date="2017-02" db="EMBL/GenBank/DDBJ databases">
        <authorList>
            <person name="Varghese N."/>
            <person name="Submissions S."/>
        </authorList>
    </citation>
    <scope>NUCLEOTIDE SEQUENCE [LARGE SCALE GENOMIC DNA]</scope>
    <source>
        <strain evidence="10">ATCC 51356</strain>
    </source>
</reference>
<comment type="similarity">
    <text evidence="2">Belongs to the UPF0126 family.</text>
</comment>
<name>A0A1T4NH47_9PORP</name>
<evidence type="ECO:0000313" key="9">
    <source>
        <dbReference type="EMBL" id="SJZ78396.1"/>
    </source>
</evidence>
<feature type="transmembrane region" description="Helical" evidence="7">
    <location>
        <begin position="90"/>
        <end position="109"/>
    </location>
</feature>
<dbReference type="GO" id="GO:0005886">
    <property type="term" value="C:plasma membrane"/>
    <property type="evidence" value="ECO:0007669"/>
    <property type="project" value="UniProtKB-SubCell"/>
</dbReference>
<accession>A0A1T4NH47</accession>
<evidence type="ECO:0000256" key="2">
    <source>
        <dbReference type="ARBA" id="ARBA00008193"/>
    </source>
</evidence>
<dbReference type="Proteomes" id="UP000190121">
    <property type="component" value="Unassembled WGS sequence"/>
</dbReference>
<dbReference type="PANTHER" id="PTHR30506:SF3">
    <property type="entry name" value="UPF0126 INNER MEMBRANE PROTEIN YADS-RELATED"/>
    <property type="match status" value="1"/>
</dbReference>
<evidence type="ECO:0000259" key="8">
    <source>
        <dbReference type="Pfam" id="PF03458"/>
    </source>
</evidence>
<dbReference type="AlphaFoldDB" id="A0A1T4NH47"/>
<evidence type="ECO:0000256" key="1">
    <source>
        <dbReference type="ARBA" id="ARBA00004651"/>
    </source>
</evidence>
<dbReference type="InterPro" id="IPR005115">
    <property type="entry name" value="Gly_transporter"/>
</dbReference>
<dbReference type="Pfam" id="PF03458">
    <property type="entry name" value="Gly_transporter"/>
    <property type="match status" value="2"/>
</dbReference>
<proteinExistence type="inferred from homology"/>
<sequence>MLGVEKVSKNIEYNLSHVHIIFSEGNIADFIRWCDYLGTFAFAISGIRLAAAHRFDWFGAFVVGLVTAVGGGTLRDIMLDIPVFWLTEPSYLLITSLALVVTVLFRKWLVKLNNTVYFFDAVGLGLFTAVGVAKSLGSSFPWWIAPIMGTITGSFGGMIRDILINEVPLIFRRDFYAMACLTGSFIYLALLYLEVSAFWAQGISALSIVILRILAAKYHWGIPYLTPHSNE</sequence>
<evidence type="ECO:0000256" key="3">
    <source>
        <dbReference type="ARBA" id="ARBA00022475"/>
    </source>
</evidence>
<evidence type="ECO:0000313" key="10">
    <source>
        <dbReference type="Proteomes" id="UP000190121"/>
    </source>
</evidence>